<sequence length="125" mass="13564">MNFLPTFSNHFLTRFCLQSLCAVLLLSVTISCKKETEVEPDSGRVIFWSANNAIETIKVDCYVDGIKIGTLSKVTASAPSCDATGSPVTTVKAGEHELEFRAANGQSFSETFTVEAGKCVDFELM</sequence>
<dbReference type="OrthoDB" id="955020at2"/>
<dbReference type="AlphaFoldDB" id="A0A368JX86"/>
<dbReference type="EMBL" id="QOWE01000003">
    <property type="protein sequence ID" value="RCR70821.1"/>
    <property type="molecule type" value="Genomic_DNA"/>
</dbReference>
<reference evidence="1 2" key="1">
    <citation type="submission" date="2018-07" db="EMBL/GenBank/DDBJ databases">
        <title>Genome analysis of Larkinella rosea.</title>
        <authorList>
            <person name="Zhou Z."/>
            <person name="Wang G."/>
        </authorList>
    </citation>
    <scope>NUCLEOTIDE SEQUENCE [LARGE SCALE GENOMIC DNA]</scope>
    <source>
        <strain evidence="2">zzj9</strain>
    </source>
</reference>
<evidence type="ECO:0000313" key="2">
    <source>
        <dbReference type="Proteomes" id="UP000253383"/>
    </source>
</evidence>
<accession>A0A368JX86</accession>
<proteinExistence type="predicted"/>
<evidence type="ECO:0000313" key="1">
    <source>
        <dbReference type="EMBL" id="RCR70821.1"/>
    </source>
</evidence>
<evidence type="ECO:0008006" key="3">
    <source>
        <dbReference type="Google" id="ProtNLM"/>
    </source>
</evidence>
<gene>
    <name evidence="1" type="ORF">DUE52_04310</name>
</gene>
<keyword evidence="2" id="KW-1185">Reference proteome</keyword>
<name>A0A368JX86_9BACT</name>
<dbReference type="Proteomes" id="UP000253383">
    <property type="component" value="Unassembled WGS sequence"/>
</dbReference>
<comment type="caution">
    <text evidence="1">The sequence shown here is derived from an EMBL/GenBank/DDBJ whole genome shotgun (WGS) entry which is preliminary data.</text>
</comment>
<dbReference type="RefSeq" id="WP_114404738.1">
    <property type="nucleotide sequence ID" value="NZ_QOWE01000003.1"/>
</dbReference>
<protein>
    <recommendedName>
        <fullName evidence="3">DUF4397 domain-containing protein</fullName>
    </recommendedName>
</protein>
<organism evidence="1 2">
    <name type="scientific">Larkinella punicea</name>
    <dbReference type="NCBI Taxonomy" id="2315727"/>
    <lineage>
        <taxon>Bacteria</taxon>
        <taxon>Pseudomonadati</taxon>
        <taxon>Bacteroidota</taxon>
        <taxon>Cytophagia</taxon>
        <taxon>Cytophagales</taxon>
        <taxon>Spirosomataceae</taxon>
        <taxon>Larkinella</taxon>
    </lineage>
</organism>